<evidence type="ECO:0000313" key="3">
    <source>
        <dbReference type="Proteomes" id="UP000011668"/>
    </source>
</evidence>
<gene>
    <name evidence="2" type="ORF">AG1IA_06956</name>
</gene>
<dbReference type="AlphaFoldDB" id="L8WRK9"/>
<protein>
    <submittedName>
        <fullName evidence="2">Uncharacterized protein</fullName>
    </submittedName>
</protein>
<sequence length="53" mass="5697">MIWELGCPAPEEDNGPSAAYPHSPTNDGGTCARTRARTTSAKAQGRDGRIRRL</sequence>
<proteinExistence type="predicted"/>
<feature type="compositionally biased region" description="Basic and acidic residues" evidence="1">
    <location>
        <begin position="44"/>
        <end position="53"/>
    </location>
</feature>
<dbReference type="EMBL" id="AFRT01001965">
    <property type="protein sequence ID" value="ELU39014.1"/>
    <property type="molecule type" value="Genomic_DNA"/>
</dbReference>
<comment type="caution">
    <text evidence="2">The sequence shown here is derived from an EMBL/GenBank/DDBJ whole genome shotgun (WGS) entry which is preliminary data.</text>
</comment>
<accession>L8WRK9</accession>
<feature type="region of interest" description="Disordered" evidence="1">
    <location>
        <begin position="1"/>
        <end position="53"/>
    </location>
</feature>
<name>L8WRK9_THACA</name>
<reference evidence="2 3" key="1">
    <citation type="journal article" date="2013" name="Nat. Commun.">
        <title>The evolution and pathogenic mechanisms of the rice sheath blight pathogen.</title>
        <authorList>
            <person name="Zheng A."/>
            <person name="Lin R."/>
            <person name="Xu L."/>
            <person name="Qin P."/>
            <person name="Tang C."/>
            <person name="Ai P."/>
            <person name="Zhang D."/>
            <person name="Liu Y."/>
            <person name="Sun Z."/>
            <person name="Feng H."/>
            <person name="Wang Y."/>
            <person name="Chen Y."/>
            <person name="Liang X."/>
            <person name="Fu R."/>
            <person name="Li Q."/>
            <person name="Zhang J."/>
            <person name="Yu X."/>
            <person name="Xie Z."/>
            <person name="Ding L."/>
            <person name="Guan P."/>
            <person name="Tang J."/>
            <person name="Liang Y."/>
            <person name="Wang S."/>
            <person name="Deng Q."/>
            <person name="Li S."/>
            <person name="Zhu J."/>
            <person name="Wang L."/>
            <person name="Liu H."/>
            <person name="Li P."/>
        </authorList>
    </citation>
    <scope>NUCLEOTIDE SEQUENCE [LARGE SCALE GENOMIC DNA]</scope>
    <source>
        <strain evidence="3">AG-1 IA</strain>
    </source>
</reference>
<dbReference type="HOGENOM" id="CLU_3070317_0_0_1"/>
<dbReference type="Proteomes" id="UP000011668">
    <property type="component" value="Unassembled WGS sequence"/>
</dbReference>
<evidence type="ECO:0000313" key="2">
    <source>
        <dbReference type="EMBL" id="ELU39014.1"/>
    </source>
</evidence>
<keyword evidence="3" id="KW-1185">Reference proteome</keyword>
<organism evidence="2 3">
    <name type="scientific">Thanatephorus cucumeris (strain AG1-IA)</name>
    <name type="common">Rice sheath blight fungus</name>
    <name type="synonym">Rhizoctonia solani</name>
    <dbReference type="NCBI Taxonomy" id="983506"/>
    <lineage>
        <taxon>Eukaryota</taxon>
        <taxon>Fungi</taxon>
        <taxon>Dikarya</taxon>
        <taxon>Basidiomycota</taxon>
        <taxon>Agaricomycotina</taxon>
        <taxon>Agaricomycetes</taxon>
        <taxon>Cantharellales</taxon>
        <taxon>Ceratobasidiaceae</taxon>
        <taxon>Rhizoctonia</taxon>
        <taxon>Rhizoctonia solani AG-1</taxon>
    </lineage>
</organism>
<evidence type="ECO:0000256" key="1">
    <source>
        <dbReference type="SAM" id="MobiDB-lite"/>
    </source>
</evidence>